<feature type="transmembrane region" description="Helical" evidence="1">
    <location>
        <begin position="747"/>
        <end position="766"/>
    </location>
</feature>
<comment type="caution">
    <text evidence="2">The sequence shown here is derived from an EMBL/GenBank/DDBJ whole genome shotgun (WGS) entry which is preliminary data.</text>
</comment>
<dbReference type="EMBL" id="JAERPS020000011">
    <property type="protein sequence ID" value="MBZ9613772.1"/>
    <property type="molecule type" value="Genomic_DNA"/>
</dbReference>
<dbReference type="RefSeq" id="WP_205313542.1">
    <property type="nucleotide sequence ID" value="NZ_JAERPS020000011.1"/>
</dbReference>
<proteinExistence type="predicted"/>
<keyword evidence="3" id="KW-1185">Reference proteome</keyword>
<dbReference type="PANTHER" id="PTHR45460">
    <property type="entry name" value="SIMILAR TO CYSTEINE PROTEINASE"/>
    <property type="match status" value="1"/>
</dbReference>
<dbReference type="InterPro" id="IPR018391">
    <property type="entry name" value="PQQ_b-propeller_rpt"/>
</dbReference>
<dbReference type="SUPFAM" id="SSF49313">
    <property type="entry name" value="Cadherin-like"/>
    <property type="match status" value="1"/>
</dbReference>
<evidence type="ECO:0000256" key="1">
    <source>
        <dbReference type="SAM" id="Phobius"/>
    </source>
</evidence>
<reference evidence="2 3" key="2">
    <citation type="submission" date="2021-08" db="EMBL/GenBank/DDBJ databases">
        <title>Rheinheimera aquimaris sp. nov., isolated from seawater of the East Sea in Korea.</title>
        <authorList>
            <person name="Kim K.H."/>
            <person name="Wenting R."/>
            <person name="Kim K.R."/>
            <person name="Jeon C.O."/>
        </authorList>
    </citation>
    <scope>NUCLEOTIDE SEQUENCE [LARGE SCALE GENOMIC DNA]</scope>
    <source>
        <strain evidence="2 3">MA-13</strain>
    </source>
</reference>
<evidence type="ECO:0000313" key="3">
    <source>
        <dbReference type="Proteomes" id="UP000663814"/>
    </source>
</evidence>
<dbReference type="PANTHER" id="PTHR45460:SF2">
    <property type="entry name" value="ALPHA 1,3 GLUCANASE, GH71 FAMILY (EUROFUNG)"/>
    <property type="match status" value="1"/>
</dbReference>
<keyword evidence="1" id="KW-0812">Transmembrane</keyword>
<keyword evidence="1" id="KW-0472">Membrane</keyword>
<dbReference type="SUPFAM" id="SSF69322">
    <property type="entry name" value="Tricorn protease domain 2"/>
    <property type="match status" value="1"/>
</dbReference>
<dbReference type="SMART" id="SM00564">
    <property type="entry name" value="PQQ"/>
    <property type="match status" value="4"/>
</dbReference>
<dbReference type="Proteomes" id="UP000663814">
    <property type="component" value="Unassembled WGS sequence"/>
</dbReference>
<dbReference type="InterPro" id="IPR015919">
    <property type="entry name" value="Cadherin-like_sf"/>
</dbReference>
<dbReference type="Pfam" id="PF17963">
    <property type="entry name" value="Big_9"/>
    <property type="match status" value="2"/>
</dbReference>
<sequence>MTNNSLTLEKTLIADSAAFNYAVDVNGDGLAEILSAESWYAIKLTSPLTEEVLWTKQADLNIDALILADVNQDGKLDAVYGDGQWGSLYAFDLQTGEDFWSISNPEHGVTNIVIADLDNDGSLDIGWGAGYSSSGGDYFYIHDLASKQLKWQSEDIGFPTAAVTLVDIDQDGDLDAVTASINSNSGYDGGVIQAFDIQSNTRLWHGIAANNWGNTMQVVAAELDNDATVELVIGSSQIYTAMVRVLNAADGSERFSTLLGDGDTITGLLVADSNNDGLNEIIVGNGAVHTGSEGSFFTVLNGLTGDIVQQSPSLGFHWQGLTDLHAVTSQSGQYIYGLLGNNLYQYNYSNNTVKQLTVNAEFQQLTAVVTGGETRLLAGDYNGNLLLLSASGDVSQSRNVCPTPIKGLSSSAADSALYSCDDSFGEYNLATSSNNFVHSAGFNTTGDPQSARHNGKEFYIVGGSKVAVYQTDAPEALPAPDAVSLSGHVLRAITGNLQMPVEVDYFVLASSTKLGQLSFTDRKNGQFSYQPNGATGTETLKYYAVKGNTSSAEAELTIELTNAAPVAENLNIATHWNTVLQLTLSAQDADAETLQFELLSQPGHGQLQMLDATLGTLSYQPSGDSLDAVSFSFIAKDSLVASAQKNVTISLTNTAPVAVATSYTTSYLTPVNGAVQGSDADADVISYEITSQPSVGTLSLNSSNGLFVYTPAGSSDQTVSFSFIVRDKFASSAAQTVTINVKGETQASSGGSLGVFSCFGLLLLALRRRKR</sequence>
<reference evidence="2 3" key="1">
    <citation type="submission" date="2020-12" db="EMBL/GenBank/DDBJ databases">
        <authorList>
            <person name="Ruan W."/>
            <person name="Khan S.A."/>
            <person name="Jeon C.O."/>
        </authorList>
    </citation>
    <scope>NUCLEOTIDE SEQUENCE [LARGE SCALE GENOMIC DNA]</scope>
    <source>
        <strain evidence="2 3">MA-13</strain>
    </source>
</reference>
<protein>
    <recommendedName>
        <fullName evidence="4">GlyGly-CTERM sorting domain-containing protein</fullName>
    </recommendedName>
</protein>
<gene>
    <name evidence="2" type="ORF">I4W93_019430</name>
</gene>
<keyword evidence="1" id="KW-1133">Transmembrane helix</keyword>
<dbReference type="InterPro" id="IPR013783">
    <property type="entry name" value="Ig-like_fold"/>
</dbReference>
<dbReference type="Gene3D" id="2.130.10.10">
    <property type="entry name" value="YVTN repeat-like/Quinoprotein amine dehydrogenase"/>
    <property type="match status" value="1"/>
</dbReference>
<dbReference type="InterPro" id="IPR028994">
    <property type="entry name" value="Integrin_alpha_N"/>
</dbReference>
<dbReference type="InterPro" id="IPR015943">
    <property type="entry name" value="WD40/YVTN_repeat-like_dom_sf"/>
</dbReference>
<dbReference type="SUPFAM" id="SSF69318">
    <property type="entry name" value="Integrin alpha N-terminal domain"/>
    <property type="match status" value="1"/>
</dbReference>
<evidence type="ECO:0000313" key="2">
    <source>
        <dbReference type="EMBL" id="MBZ9613772.1"/>
    </source>
</evidence>
<evidence type="ECO:0008006" key="4">
    <source>
        <dbReference type="Google" id="ProtNLM"/>
    </source>
</evidence>
<organism evidence="2 3">
    <name type="scientific">Rheinheimera maricola</name>
    <dbReference type="NCBI Taxonomy" id="2793282"/>
    <lineage>
        <taxon>Bacteria</taxon>
        <taxon>Pseudomonadati</taxon>
        <taxon>Pseudomonadota</taxon>
        <taxon>Gammaproteobacteria</taxon>
        <taxon>Chromatiales</taxon>
        <taxon>Chromatiaceae</taxon>
        <taxon>Rheinheimera</taxon>
    </lineage>
</organism>
<accession>A0ABS7XGW0</accession>
<dbReference type="Gene3D" id="2.60.40.10">
    <property type="entry name" value="Immunoglobulins"/>
    <property type="match status" value="1"/>
</dbReference>
<name>A0ABS7XGW0_9GAMM</name>